<dbReference type="AlphaFoldDB" id="A0A2T6AVC9"/>
<name>A0A2T6AVC9_9RHOB</name>
<evidence type="ECO:0000313" key="3">
    <source>
        <dbReference type="Proteomes" id="UP000244069"/>
    </source>
</evidence>
<evidence type="ECO:0000256" key="1">
    <source>
        <dbReference type="SAM" id="Coils"/>
    </source>
</evidence>
<organism evidence="2 3">
    <name type="scientific">Allosediminivita pacifica</name>
    <dbReference type="NCBI Taxonomy" id="1267769"/>
    <lineage>
        <taxon>Bacteria</taxon>
        <taxon>Pseudomonadati</taxon>
        <taxon>Pseudomonadota</taxon>
        <taxon>Alphaproteobacteria</taxon>
        <taxon>Rhodobacterales</taxon>
        <taxon>Paracoccaceae</taxon>
        <taxon>Allosediminivita</taxon>
    </lineage>
</organism>
<sequence length="116" mass="13333">MENDVLILVRDETARLEEQRDEIAETLRELSQELRDLRARVREGDLKDSQEAGKLLGHLRYWLKAANETEAQLAEQRRKRAGISGAYGLDLDRARADIGCRLDRIRRCCGEGELPE</sequence>
<evidence type="ECO:0000313" key="2">
    <source>
        <dbReference type="EMBL" id="PTX47769.1"/>
    </source>
</evidence>
<keyword evidence="3" id="KW-1185">Reference proteome</keyword>
<keyword evidence="1" id="KW-0175">Coiled coil</keyword>
<feature type="coiled-coil region" evidence="1">
    <location>
        <begin position="9"/>
        <end position="47"/>
    </location>
</feature>
<comment type="caution">
    <text evidence="2">The sequence shown here is derived from an EMBL/GenBank/DDBJ whole genome shotgun (WGS) entry which is preliminary data.</text>
</comment>
<proteinExistence type="predicted"/>
<dbReference type="EMBL" id="QBKN01000011">
    <property type="protein sequence ID" value="PTX47769.1"/>
    <property type="molecule type" value="Genomic_DNA"/>
</dbReference>
<gene>
    <name evidence="2" type="ORF">C8N44_111100</name>
</gene>
<accession>A0A2T6AVC9</accession>
<reference evidence="2 3" key="1">
    <citation type="submission" date="2018-04" db="EMBL/GenBank/DDBJ databases">
        <title>Genomic Encyclopedia of Archaeal and Bacterial Type Strains, Phase II (KMG-II): from individual species to whole genera.</title>
        <authorList>
            <person name="Goeker M."/>
        </authorList>
    </citation>
    <scope>NUCLEOTIDE SEQUENCE [LARGE SCALE GENOMIC DNA]</scope>
    <source>
        <strain evidence="2 3">DSM 29329</strain>
    </source>
</reference>
<dbReference type="Proteomes" id="UP000244069">
    <property type="component" value="Unassembled WGS sequence"/>
</dbReference>
<protein>
    <submittedName>
        <fullName evidence="2">Uncharacterized protein</fullName>
    </submittedName>
</protein>
<dbReference type="RefSeq" id="WP_244641061.1">
    <property type="nucleotide sequence ID" value="NZ_BMEZ01000013.1"/>
</dbReference>